<name>X1NZP3_9ZZZZ</name>
<dbReference type="EMBL" id="BARV01015691">
    <property type="protein sequence ID" value="GAI32265.1"/>
    <property type="molecule type" value="Genomic_DNA"/>
</dbReference>
<organism evidence="1">
    <name type="scientific">marine sediment metagenome</name>
    <dbReference type="NCBI Taxonomy" id="412755"/>
    <lineage>
        <taxon>unclassified sequences</taxon>
        <taxon>metagenomes</taxon>
        <taxon>ecological metagenomes</taxon>
    </lineage>
</organism>
<sequence length="51" mass="5723">MRKLLTEGIDLFIEVGPGKVLKGLLRRIDGRASVLGMENPEDLERIEHYGS</sequence>
<gene>
    <name evidence="1" type="ORF">S06H3_27082</name>
</gene>
<dbReference type="Gene3D" id="3.40.366.10">
    <property type="entry name" value="Malonyl-Coenzyme A Acyl Carrier Protein, domain 2"/>
    <property type="match status" value="1"/>
</dbReference>
<comment type="caution">
    <text evidence="1">The sequence shown here is derived from an EMBL/GenBank/DDBJ whole genome shotgun (WGS) entry which is preliminary data.</text>
</comment>
<proteinExistence type="predicted"/>
<dbReference type="InterPro" id="IPR016035">
    <property type="entry name" value="Acyl_Trfase/lysoPLipase"/>
</dbReference>
<accession>X1NZP3</accession>
<dbReference type="SUPFAM" id="SSF52151">
    <property type="entry name" value="FabD/lysophospholipase-like"/>
    <property type="match status" value="1"/>
</dbReference>
<reference evidence="1" key="1">
    <citation type="journal article" date="2014" name="Front. Microbiol.">
        <title>High frequency of phylogenetically diverse reductive dehalogenase-homologous genes in deep subseafloor sedimentary metagenomes.</title>
        <authorList>
            <person name="Kawai M."/>
            <person name="Futagami T."/>
            <person name="Toyoda A."/>
            <person name="Takaki Y."/>
            <person name="Nishi S."/>
            <person name="Hori S."/>
            <person name="Arai W."/>
            <person name="Tsubouchi T."/>
            <person name="Morono Y."/>
            <person name="Uchiyama I."/>
            <person name="Ito T."/>
            <person name="Fujiyama A."/>
            <person name="Inagaki F."/>
            <person name="Takami H."/>
        </authorList>
    </citation>
    <scope>NUCLEOTIDE SEQUENCE</scope>
    <source>
        <strain evidence="1">Expedition CK06-06</strain>
    </source>
</reference>
<evidence type="ECO:0008006" key="2">
    <source>
        <dbReference type="Google" id="ProtNLM"/>
    </source>
</evidence>
<dbReference type="InterPro" id="IPR001227">
    <property type="entry name" value="Ac_transferase_dom_sf"/>
</dbReference>
<evidence type="ECO:0000313" key="1">
    <source>
        <dbReference type="EMBL" id="GAI32265.1"/>
    </source>
</evidence>
<dbReference type="AlphaFoldDB" id="X1NZP3"/>
<protein>
    <recommendedName>
        <fullName evidence="2">Malonyl-CoA:ACP transacylase (MAT) domain-containing protein</fullName>
    </recommendedName>
</protein>
<dbReference type="GO" id="GO:0016740">
    <property type="term" value="F:transferase activity"/>
    <property type="evidence" value="ECO:0007669"/>
    <property type="project" value="InterPro"/>
</dbReference>